<dbReference type="PANTHER" id="PTHR10587">
    <property type="entry name" value="GLYCOSYL TRANSFERASE-RELATED"/>
    <property type="match status" value="1"/>
</dbReference>
<keyword evidence="3" id="KW-1185">Reference proteome</keyword>
<dbReference type="EMBL" id="JACWFH010000017">
    <property type="protein sequence ID" value="MBY0097969.1"/>
    <property type="molecule type" value="Genomic_DNA"/>
</dbReference>
<evidence type="ECO:0000259" key="1">
    <source>
        <dbReference type="PROSITE" id="PS51677"/>
    </source>
</evidence>
<comment type="caution">
    <text evidence="2">The sequence shown here is derived from an EMBL/GenBank/DDBJ whole genome shotgun (WGS) entry which is preliminary data.</text>
</comment>
<gene>
    <name evidence="2" type="ORF">H0185_14280</name>
</gene>
<protein>
    <submittedName>
        <fullName evidence="2">Polysaccharide deacetylase</fullName>
    </submittedName>
</protein>
<dbReference type="SUPFAM" id="SSF88713">
    <property type="entry name" value="Glycoside hydrolase/deacetylase"/>
    <property type="match status" value="1"/>
</dbReference>
<reference evidence="2 3" key="1">
    <citation type="submission" date="2020-07" db="EMBL/GenBank/DDBJ databases">
        <title>Fungal Genomes of the International Space Station.</title>
        <authorList>
            <person name="Seuylemezian A."/>
            <person name="Singh N.K."/>
            <person name="Wood J."/>
            <person name="Venkateswaran K."/>
        </authorList>
    </citation>
    <scope>NUCLEOTIDE SEQUENCE [LARGE SCALE GENOMIC DNA]</scope>
    <source>
        <strain evidence="2 3">PL-B2</strain>
    </source>
</reference>
<dbReference type="CDD" id="cd10944">
    <property type="entry name" value="CE4_SmPgdA_like"/>
    <property type="match status" value="1"/>
</dbReference>
<dbReference type="Gene3D" id="3.20.20.370">
    <property type="entry name" value="Glycoside hydrolase/deacetylase"/>
    <property type="match status" value="1"/>
</dbReference>
<dbReference type="InterPro" id="IPR011330">
    <property type="entry name" value="Glyco_hydro/deAcase_b/a-brl"/>
</dbReference>
<evidence type="ECO:0000313" key="2">
    <source>
        <dbReference type="EMBL" id="MBY0097969.1"/>
    </source>
</evidence>
<name>A0ABS7K6R0_9BACI</name>
<organism evidence="2 3">
    <name type="scientific">Mesobacillus maritimus</name>
    <dbReference type="NCBI Taxonomy" id="1643336"/>
    <lineage>
        <taxon>Bacteria</taxon>
        <taxon>Bacillati</taxon>
        <taxon>Bacillota</taxon>
        <taxon>Bacilli</taxon>
        <taxon>Bacillales</taxon>
        <taxon>Bacillaceae</taxon>
        <taxon>Mesobacillus</taxon>
    </lineage>
</organism>
<evidence type="ECO:0000313" key="3">
    <source>
        <dbReference type="Proteomes" id="UP000769780"/>
    </source>
</evidence>
<feature type="domain" description="NodB homology" evidence="1">
    <location>
        <begin position="77"/>
        <end position="261"/>
    </location>
</feature>
<sequence length="282" mass="32274">MIVLLSGILGNNVKEAAKENKTKIQESLETLSFYSEPMAALADSTLSQSIIEKNLEEHELARLEAFAKQNEQDQRENVIYLTFDDGPSQVSHQLLDILDDYDMKATHFMIGPNIQKYPEAVKKMNEDGHGLALHGMTHNVKKIYGSSSAPLKEMTKTMELVEDVTGVSTQVVRLPYGSFPYLTEEMRYVLTQHDFTVWDWNVDTLDWEFQNQRYVQHSIQEIQKLKQKGETPIVLLHDKPQTVKHLPKLLSYIKKQGYKTKVLTNEMAPITFPCNGRCVSIK</sequence>
<dbReference type="Pfam" id="PF01522">
    <property type="entry name" value="Polysacc_deac_1"/>
    <property type="match status" value="1"/>
</dbReference>
<dbReference type="InterPro" id="IPR050248">
    <property type="entry name" value="Polysacc_deacetylase_ArnD"/>
</dbReference>
<dbReference type="Proteomes" id="UP000769780">
    <property type="component" value="Unassembled WGS sequence"/>
</dbReference>
<proteinExistence type="predicted"/>
<dbReference type="InterPro" id="IPR002509">
    <property type="entry name" value="NODB_dom"/>
</dbReference>
<dbReference type="PANTHER" id="PTHR10587:SF125">
    <property type="entry name" value="POLYSACCHARIDE DEACETYLASE YHEN-RELATED"/>
    <property type="match status" value="1"/>
</dbReference>
<dbReference type="PROSITE" id="PS51677">
    <property type="entry name" value="NODB"/>
    <property type="match status" value="1"/>
</dbReference>
<accession>A0ABS7K6R0</accession>